<name>A0ACC1M7V8_9FUNG</name>
<dbReference type="EMBL" id="JANBVB010000043">
    <property type="protein sequence ID" value="KAJ2898925.1"/>
    <property type="molecule type" value="Genomic_DNA"/>
</dbReference>
<accession>A0ACC1M7V8</accession>
<proteinExistence type="predicted"/>
<evidence type="ECO:0000313" key="1">
    <source>
        <dbReference type="EMBL" id="KAJ2898925.1"/>
    </source>
</evidence>
<comment type="caution">
    <text evidence="1">The sequence shown here is derived from an EMBL/GenBank/DDBJ whole genome shotgun (WGS) entry which is preliminary data.</text>
</comment>
<evidence type="ECO:0000313" key="2">
    <source>
        <dbReference type="Proteomes" id="UP001139981"/>
    </source>
</evidence>
<dbReference type="Proteomes" id="UP001139981">
    <property type="component" value="Unassembled WGS sequence"/>
</dbReference>
<gene>
    <name evidence="1" type="primary">UTP25</name>
    <name evidence="1" type="ORF">IWW38_001181</name>
</gene>
<protein>
    <submittedName>
        <fullName evidence="1">rRNA-binding ribosome biosynthesis protein utp25</fullName>
    </submittedName>
</protein>
<reference evidence="1" key="1">
    <citation type="submission" date="2022-07" db="EMBL/GenBank/DDBJ databases">
        <title>Phylogenomic reconstructions and comparative analyses of Kickxellomycotina fungi.</title>
        <authorList>
            <person name="Reynolds N.K."/>
            <person name="Stajich J.E."/>
            <person name="Barry K."/>
            <person name="Grigoriev I.V."/>
            <person name="Crous P."/>
            <person name="Smith M.E."/>
        </authorList>
    </citation>
    <scope>NUCLEOTIDE SEQUENCE</scope>
    <source>
        <strain evidence="1">CBS 190363</strain>
    </source>
</reference>
<sequence>MPPAKKSRKLSRKDLNQLKEYGELDPFSNLGEENDLDDLISKAISRSGYGRLTGTSSALSKGKSKRPDYRGLAITKPTKASRPNAYSKLLNSLPTAPVAMSKRGAAAAAVSDEEEAEESDVDAHMDEDIGSASASGDDEDGDVGGVEYEVDEVEHGSDEESHDESESEDGTADTTEGKDYMEAHFADDDSSLMHRRLAAVSQKEYTQVAVDEPTLGQAVLYSVDNQGVRPPMPNSIVPRLAKPLQNLNDGRESSEFQQRLLGWFDQYLDVVYAGRSFDKEDEITTAYALHAMNHVLKSKDLERRNKAKLAKAHAEGVDGGELRDQGFTRPRVLIILPFRNSAYKVVEKLYKLASGGQDLNAPRFIKEYGPEGYEESVISKRKPDDFRKTFAGNIDDGFRVGVQLYRKTAKVYTDLYHSDIIVASPLGLRMVTGSEGDERRDFDFLSSIEVLIVDQCDALLMQNWEHVSHVFSHLNLTPKKDHGCDFSRIRNWYLEGTAQHRRQTILISEYMTPEIQAAFNNNCRSIEGKVRIKPVYPGAVTDVVAQVPQVFKRLSVKRLQSAADDRFAHFTDIVLPELEKAAAKDKHTMIFASSYFDYVRIRNYCRDKNCSFAAISEYSTTSEAMSARRSFYAGELQFFLYSERAHFYHRYPIKGIHRLVFYSLPEHPLYYSELLNLMLTSNDETASPELLSCTALYTKYDQLKVERIVGSALASQLLTAERSQFTFA</sequence>
<organism evidence="1 2">
    <name type="scientific">Coemansia aciculifera</name>
    <dbReference type="NCBI Taxonomy" id="417176"/>
    <lineage>
        <taxon>Eukaryota</taxon>
        <taxon>Fungi</taxon>
        <taxon>Fungi incertae sedis</taxon>
        <taxon>Zoopagomycota</taxon>
        <taxon>Kickxellomycotina</taxon>
        <taxon>Kickxellomycetes</taxon>
        <taxon>Kickxellales</taxon>
        <taxon>Kickxellaceae</taxon>
        <taxon>Coemansia</taxon>
    </lineage>
</organism>
<keyword evidence="2" id="KW-1185">Reference proteome</keyword>